<gene>
    <name evidence="1" type="ORF">OL599_17265</name>
</gene>
<dbReference type="Proteomes" id="UP001165679">
    <property type="component" value="Unassembled WGS sequence"/>
</dbReference>
<evidence type="ECO:0000313" key="2">
    <source>
        <dbReference type="Proteomes" id="UP001165679"/>
    </source>
</evidence>
<accession>A0AA41YQB0</accession>
<dbReference type="InterPro" id="IPR029068">
    <property type="entry name" value="Glyas_Bleomycin-R_OHBP_Dase"/>
</dbReference>
<evidence type="ECO:0000313" key="1">
    <source>
        <dbReference type="EMBL" id="MCW3476323.1"/>
    </source>
</evidence>
<protein>
    <recommendedName>
        <fullName evidence="3">VOC family protein</fullName>
    </recommendedName>
</protein>
<keyword evidence="2" id="KW-1185">Reference proteome</keyword>
<reference evidence="1" key="2">
    <citation type="submission" date="2022-10" db="EMBL/GenBank/DDBJ databases">
        <authorList>
            <person name="Trinh H.N."/>
        </authorList>
    </citation>
    <scope>NUCLEOTIDE SEQUENCE</scope>
    <source>
        <strain evidence="1">RN2-1</strain>
    </source>
</reference>
<name>A0AA41YQB0_9PROT</name>
<dbReference type="EMBL" id="JAPDNT010000018">
    <property type="protein sequence ID" value="MCW3476323.1"/>
    <property type="molecule type" value="Genomic_DNA"/>
</dbReference>
<sequence>MKPQIGVITLAVKNLERALAFYRALGLKSPGVTATEFAGDDTHPAGALVMFCLNGGQILALYPRSELAKDAGIPQGPA</sequence>
<dbReference type="RefSeq" id="WP_264715102.1">
    <property type="nucleotide sequence ID" value="NZ_JAPDNT010000018.1"/>
</dbReference>
<reference evidence="1" key="1">
    <citation type="submission" date="2022-09" db="EMBL/GenBank/DDBJ databases">
        <title>Rhodovastum sp. nov. RN2-1 isolated from soil in Seongnam, South Korea.</title>
        <authorList>
            <person name="Le N.T."/>
        </authorList>
    </citation>
    <scope>NUCLEOTIDE SEQUENCE</scope>
    <source>
        <strain evidence="1">RN2-1</strain>
    </source>
</reference>
<comment type="caution">
    <text evidence="1">The sequence shown here is derived from an EMBL/GenBank/DDBJ whole genome shotgun (WGS) entry which is preliminary data.</text>
</comment>
<dbReference type="SUPFAM" id="SSF54593">
    <property type="entry name" value="Glyoxalase/Bleomycin resistance protein/Dihydroxybiphenyl dioxygenase"/>
    <property type="match status" value="1"/>
</dbReference>
<dbReference type="AlphaFoldDB" id="A0AA41YQB0"/>
<organism evidence="1 2">
    <name type="scientific">Limobrevibacterium gyesilva</name>
    <dbReference type="NCBI Taxonomy" id="2991712"/>
    <lineage>
        <taxon>Bacteria</taxon>
        <taxon>Pseudomonadati</taxon>
        <taxon>Pseudomonadota</taxon>
        <taxon>Alphaproteobacteria</taxon>
        <taxon>Acetobacterales</taxon>
        <taxon>Acetobacteraceae</taxon>
        <taxon>Limobrevibacterium</taxon>
    </lineage>
</organism>
<evidence type="ECO:0008006" key="3">
    <source>
        <dbReference type="Google" id="ProtNLM"/>
    </source>
</evidence>
<proteinExistence type="predicted"/>
<dbReference type="Gene3D" id="3.10.180.10">
    <property type="entry name" value="2,3-Dihydroxybiphenyl 1,2-Dioxygenase, domain 1"/>
    <property type="match status" value="1"/>
</dbReference>